<reference evidence="3" key="2">
    <citation type="submission" date="2022-01" db="EMBL/GenBank/DDBJ databases">
        <authorList>
            <person name="Yamashiro T."/>
            <person name="Shiraishi A."/>
            <person name="Satake H."/>
            <person name="Nakayama K."/>
        </authorList>
    </citation>
    <scope>NUCLEOTIDE SEQUENCE</scope>
</reference>
<dbReference type="SUPFAM" id="SSF56219">
    <property type="entry name" value="DNase I-like"/>
    <property type="match status" value="1"/>
</dbReference>
<reference evidence="3" key="1">
    <citation type="journal article" date="2022" name="Int. J. Mol. Sci.">
        <title>Draft Genome of Tanacetum Coccineum: Genomic Comparison of Closely Related Tanacetum-Family Plants.</title>
        <authorList>
            <person name="Yamashiro T."/>
            <person name="Shiraishi A."/>
            <person name="Nakayama K."/>
            <person name="Satake H."/>
        </authorList>
    </citation>
    <scope>NUCLEOTIDE SEQUENCE</scope>
</reference>
<dbReference type="InterPro" id="IPR036691">
    <property type="entry name" value="Endo/exonu/phosph_ase_sf"/>
</dbReference>
<evidence type="ECO:0000313" key="4">
    <source>
        <dbReference type="Proteomes" id="UP001151760"/>
    </source>
</evidence>
<protein>
    <submittedName>
        <fullName evidence="3">Zinc knuckle CX2CX4HX4C containing protein</fullName>
    </submittedName>
</protein>
<feature type="compositionally biased region" description="Basic and acidic residues" evidence="1">
    <location>
        <begin position="95"/>
        <end position="105"/>
    </location>
</feature>
<feature type="compositionally biased region" description="Basic and acidic residues" evidence="1">
    <location>
        <begin position="294"/>
        <end position="304"/>
    </location>
</feature>
<accession>A0ABQ5E7W4</accession>
<dbReference type="Pfam" id="PF14111">
    <property type="entry name" value="DUF4283"/>
    <property type="match status" value="1"/>
</dbReference>
<evidence type="ECO:0000313" key="3">
    <source>
        <dbReference type="EMBL" id="GJT46964.1"/>
    </source>
</evidence>
<feature type="compositionally biased region" description="Polar residues" evidence="1">
    <location>
        <begin position="106"/>
        <end position="117"/>
    </location>
</feature>
<dbReference type="EMBL" id="BQNB010016029">
    <property type="protein sequence ID" value="GJT46964.1"/>
    <property type="molecule type" value="Genomic_DNA"/>
</dbReference>
<feature type="region of interest" description="Disordered" evidence="1">
    <location>
        <begin position="280"/>
        <end position="347"/>
    </location>
</feature>
<feature type="compositionally biased region" description="Basic and acidic residues" evidence="1">
    <location>
        <begin position="323"/>
        <end position="340"/>
    </location>
</feature>
<dbReference type="Proteomes" id="UP001151760">
    <property type="component" value="Unassembled WGS sequence"/>
</dbReference>
<feature type="compositionally biased region" description="Polar residues" evidence="1">
    <location>
        <begin position="280"/>
        <end position="293"/>
    </location>
</feature>
<feature type="domain" description="DUF4283" evidence="2">
    <location>
        <begin position="130"/>
        <end position="191"/>
    </location>
</feature>
<evidence type="ECO:0000256" key="1">
    <source>
        <dbReference type="SAM" id="MobiDB-lite"/>
    </source>
</evidence>
<keyword evidence="4" id="KW-1185">Reference proteome</keyword>
<organism evidence="3 4">
    <name type="scientific">Tanacetum coccineum</name>
    <dbReference type="NCBI Taxonomy" id="301880"/>
    <lineage>
        <taxon>Eukaryota</taxon>
        <taxon>Viridiplantae</taxon>
        <taxon>Streptophyta</taxon>
        <taxon>Embryophyta</taxon>
        <taxon>Tracheophyta</taxon>
        <taxon>Spermatophyta</taxon>
        <taxon>Magnoliopsida</taxon>
        <taxon>eudicotyledons</taxon>
        <taxon>Gunneridae</taxon>
        <taxon>Pentapetalae</taxon>
        <taxon>asterids</taxon>
        <taxon>campanulids</taxon>
        <taxon>Asterales</taxon>
        <taxon>Asteraceae</taxon>
        <taxon>Asteroideae</taxon>
        <taxon>Anthemideae</taxon>
        <taxon>Anthemidinae</taxon>
        <taxon>Tanacetum</taxon>
    </lineage>
</organism>
<sequence>MNKVINEDNVEIESVVNEEVEIREEQVINQTMENENKANEEIDDSVNKESMNVVMDKCGGSNGVTDGNMNGSKMDNANEGNGIGRMSDENVELDERSPCRNDCSHEQTSTVNQSGNVKSGDVKKTASYELNYHLFRMWGKYGLRKITSIGNGNYVFKFNNENNLQTVIENDVWIVNNKPMVVQKWDINVDINKLKFDILPIWIKLVNLPLDAWTMKGLGYARVLVEVEAKKGLLESINIQYYDKEDQMTISKTVKEGMERKTSEGEQDKLKFEEVRNRKNNVGYQQQKVNHNIQNDRKTNDPYKKNKGVMYRVVNTNQNQAKPGKESPVKENKEGEKGKGDSTNASPKSVWKVQDIFLSAIKRTANKYAVLQEEGDTDKEENSNDEWMKSIDRFIATKQDPPISVSGKWNDEMVEYYKRQRNKAYANTSREMNCEEEIELDENDVFIDKSANAKFMSENERLIGDNDWILMGDMNGILNTNEHSEGSSYVNQDMRDFQDYVNEIEVKDLCSAGLQFTSTKSLRNPNASVLKKLDRVMCNDKFLTNHNSAYVNFLPYGISNHSLAILICPRVVKKTHKAFRLANYITEKEEFGNIVKDGWKKDIDGHAMF</sequence>
<dbReference type="PANTHER" id="PTHR33710">
    <property type="entry name" value="BNAC02G09200D PROTEIN"/>
    <property type="match status" value="1"/>
</dbReference>
<dbReference type="PANTHER" id="PTHR33710:SF71">
    <property type="entry name" value="ENDONUCLEASE_EXONUCLEASE_PHOSPHATASE DOMAIN-CONTAINING PROTEIN"/>
    <property type="match status" value="1"/>
</dbReference>
<dbReference type="Gene3D" id="3.60.10.10">
    <property type="entry name" value="Endonuclease/exonuclease/phosphatase"/>
    <property type="match status" value="1"/>
</dbReference>
<dbReference type="InterPro" id="IPR025558">
    <property type="entry name" value="DUF4283"/>
</dbReference>
<feature type="region of interest" description="Disordered" evidence="1">
    <location>
        <begin position="95"/>
        <end position="118"/>
    </location>
</feature>
<comment type="caution">
    <text evidence="3">The sequence shown here is derived from an EMBL/GenBank/DDBJ whole genome shotgun (WGS) entry which is preliminary data.</text>
</comment>
<gene>
    <name evidence="3" type="ORF">Tco_0955679</name>
</gene>
<name>A0ABQ5E7W4_9ASTR</name>
<proteinExistence type="predicted"/>
<evidence type="ECO:0000259" key="2">
    <source>
        <dbReference type="Pfam" id="PF14111"/>
    </source>
</evidence>